<evidence type="ECO:0000313" key="2">
    <source>
        <dbReference type="Proteomes" id="UP000460949"/>
    </source>
</evidence>
<protein>
    <recommendedName>
        <fullName evidence="3">Nucleic acid-binding protein</fullName>
    </recommendedName>
</protein>
<dbReference type="RefSeq" id="WP_160835313.1">
    <property type="nucleotide sequence ID" value="NZ_WMET01000001.1"/>
</dbReference>
<gene>
    <name evidence="1" type="ORF">GLW04_03160</name>
</gene>
<accession>A0A845DR67</accession>
<name>A0A845DR67_9BACI</name>
<comment type="caution">
    <text evidence="1">The sequence shown here is derived from an EMBL/GenBank/DDBJ whole genome shotgun (WGS) entry which is preliminary data.</text>
</comment>
<dbReference type="Proteomes" id="UP000460949">
    <property type="component" value="Unassembled WGS sequence"/>
</dbReference>
<dbReference type="AlphaFoldDB" id="A0A845DR67"/>
<proteinExistence type="predicted"/>
<reference evidence="1 2" key="1">
    <citation type="submission" date="2019-11" db="EMBL/GenBank/DDBJ databases">
        <title>Genome sequences of 17 halophilic strains isolated from different environments.</title>
        <authorList>
            <person name="Furrow R.E."/>
        </authorList>
    </citation>
    <scope>NUCLEOTIDE SEQUENCE [LARGE SCALE GENOMIC DNA]</scope>
    <source>
        <strain evidence="1 2">22511_23_Filter</strain>
    </source>
</reference>
<evidence type="ECO:0008006" key="3">
    <source>
        <dbReference type="Google" id="ProtNLM"/>
    </source>
</evidence>
<organism evidence="1 2">
    <name type="scientific">Halobacillus litoralis</name>
    <dbReference type="NCBI Taxonomy" id="45668"/>
    <lineage>
        <taxon>Bacteria</taxon>
        <taxon>Bacillati</taxon>
        <taxon>Bacillota</taxon>
        <taxon>Bacilli</taxon>
        <taxon>Bacillales</taxon>
        <taxon>Bacillaceae</taxon>
        <taxon>Halobacillus</taxon>
    </lineage>
</organism>
<dbReference type="EMBL" id="WMET01000001">
    <property type="protein sequence ID" value="MYL18872.1"/>
    <property type="molecule type" value="Genomic_DNA"/>
</dbReference>
<sequence length="66" mass="7402">MRTNDCIHCGGQKEVCYVDQGLGGLLVKSEKGKKLFSNKKHARINPVVCTDCGFVEWYADEPENLK</sequence>
<evidence type="ECO:0000313" key="1">
    <source>
        <dbReference type="EMBL" id="MYL18872.1"/>
    </source>
</evidence>